<dbReference type="CDD" id="cd00082">
    <property type="entry name" value="HisKA"/>
    <property type="match status" value="1"/>
</dbReference>
<dbReference type="SMART" id="SM00091">
    <property type="entry name" value="PAS"/>
    <property type="match status" value="3"/>
</dbReference>
<dbReference type="AlphaFoldDB" id="A0A328FF98"/>
<dbReference type="EMBL" id="QLNI01000006">
    <property type="protein sequence ID" value="RAM03264.1"/>
    <property type="molecule type" value="Genomic_DNA"/>
</dbReference>
<dbReference type="PANTHER" id="PTHR43065">
    <property type="entry name" value="SENSOR HISTIDINE KINASE"/>
    <property type="match status" value="1"/>
</dbReference>
<keyword evidence="5" id="KW-0547">Nucleotide-binding</keyword>
<dbReference type="PROSITE" id="PS50110">
    <property type="entry name" value="RESPONSE_REGULATORY"/>
    <property type="match status" value="1"/>
</dbReference>
<dbReference type="InterPro" id="IPR005467">
    <property type="entry name" value="His_kinase_dom"/>
</dbReference>
<keyword evidence="17" id="KW-1185">Reference proteome</keyword>
<evidence type="ECO:0000313" key="15">
    <source>
        <dbReference type="EMBL" id="RAM03264.1"/>
    </source>
</evidence>
<evidence type="ECO:0000259" key="13">
    <source>
        <dbReference type="PROSITE" id="PS50113"/>
    </source>
</evidence>
<comment type="catalytic activity">
    <reaction evidence="1">
        <text>ATP + protein L-histidine = ADP + protein N-phospho-L-histidine.</text>
        <dbReference type="EC" id="2.7.13.3"/>
    </reaction>
</comment>
<evidence type="ECO:0000256" key="4">
    <source>
        <dbReference type="ARBA" id="ARBA00022679"/>
    </source>
</evidence>
<dbReference type="InterPro" id="IPR000014">
    <property type="entry name" value="PAS"/>
</dbReference>
<feature type="domain" description="Histidine kinase" evidence="10">
    <location>
        <begin position="441"/>
        <end position="663"/>
    </location>
</feature>
<keyword evidence="3 9" id="KW-0597">Phosphoprotein</keyword>
<dbReference type="InterPro" id="IPR001789">
    <property type="entry name" value="Sig_transdc_resp-reg_receiver"/>
</dbReference>
<keyword evidence="7" id="KW-0067">ATP-binding</keyword>
<dbReference type="SUPFAM" id="SSF55785">
    <property type="entry name" value="PYP-like sensor domain (PAS domain)"/>
    <property type="match status" value="3"/>
</dbReference>
<organism evidence="15 16">
    <name type="scientific">Desulfobacter hydrogenophilus</name>
    <dbReference type="NCBI Taxonomy" id="2291"/>
    <lineage>
        <taxon>Bacteria</taxon>
        <taxon>Pseudomonadati</taxon>
        <taxon>Thermodesulfobacteriota</taxon>
        <taxon>Desulfobacteria</taxon>
        <taxon>Desulfobacterales</taxon>
        <taxon>Desulfobacteraceae</taxon>
        <taxon>Desulfobacter</taxon>
    </lineage>
</organism>
<dbReference type="OrthoDB" id="5487437at2"/>
<dbReference type="InterPro" id="IPR003594">
    <property type="entry name" value="HATPase_dom"/>
</dbReference>
<dbReference type="Pfam" id="PF13188">
    <property type="entry name" value="PAS_8"/>
    <property type="match status" value="1"/>
</dbReference>
<dbReference type="CDD" id="cd00156">
    <property type="entry name" value="REC"/>
    <property type="match status" value="1"/>
</dbReference>
<dbReference type="GO" id="GO:0005524">
    <property type="term" value="F:ATP binding"/>
    <property type="evidence" value="ECO:0007669"/>
    <property type="project" value="UniProtKB-KW"/>
</dbReference>
<evidence type="ECO:0000256" key="8">
    <source>
        <dbReference type="ARBA" id="ARBA00023012"/>
    </source>
</evidence>
<gene>
    <name evidence="15" type="ORF">DO021_04055</name>
    <name evidence="14" type="ORF">EYB58_06135</name>
</gene>
<dbReference type="PROSITE" id="PS50112">
    <property type="entry name" value="PAS"/>
    <property type="match status" value="1"/>
</dbReference>
<dbReference type="Gene3D" id="1.10.287.130">
    <property type="match status" value="1"/>
</dbReference>
<dbReference type="Proteomes" id="UP000248798">
    <property type="component" value="Unassembled WGS sequence"/>
</dbReference>
<accession>A0A328FF98</accession>
<dbReference type="InterPro" id="IPR036097">
    <property type="entry name" value="HisK_dim/P_sf"/>
</dbReference>
<evidence type="ECO:0000256" key="3">
    <source>
        <dbReference type="ARBA" id="ARBA00022553"/>
    </source>
</evidence>
<dbReference type="SMART" id="SM00388">
    <property type="entry name" value="HisKA"/>
    <property type="match status" value="1"/>
</dbReference>
<evidence type="ECO:0000256" key="2">
    <source>
        <dbReference type="ARBA" id="ARBA00012438"/>
    </source>
</evidence>
<dbReference type="Pfam" id="PF00072">
    <property type="entry name" value="Response_reg"/>
    <property type="match status" value="1"/>
</dbReference>
<dbReference type="Proteomes" id="UP000293902">
    <property type="component" value="Chromosome"/>
</dbReference>
<evidence type="ECO:0000256" key="5">
    <source>
        <dbReference type="ARBA" id="ARBA00022741"/>
    </source>
</evidence>
<keyword evidence="8" id="KW-0902">Two-component regulatory system</keyword>
<feature type="domain" description="PAC" evidence="13">
    <location>
        <begin position="116"/>
        <end position="168"/>
    </location>
</feature>
<dbReference type="InterPro" id="IPR035965">
    <property type="entry name" value="PAS-like_dom_sf"/>
</dbReference>
<dbReference type="PRINTS" id="PR00344">
    <property type="entry name" value="BCTRLSENSOR"/>
</dbReference>
<name>A0A328FF98_9BACT</name>
<evidence type="ECO:0000259" key="12">
    <source>
        <dbReference type="PROSITE" id="PS50112"/>
    </source>
</evidence>
<dbReference type="NCBIfam" id="TIGR00229">
    <property type="entry name" value="sensory_box"/>
    <property type="match status" value="1"/>
</dbReference>
<evidence type="ECO:0000313" key="16">
    <source>
        <dbReference type="Proteomes" id="UP000248798"/>
    </source>
</evidence>
<dbReference type="EC" id="2.7.13.3" evidence="2"/>
<dbReference type="InterPro" id="IPR036890">
    <property type="entry name" value="HATPase_C_sf"/>
</dbReference>
<dbReference type="Gene3D" id="3.30.565.10">
    <property type="entry name" value="Histidine kinase-like ATPase, C-terminal domain"/>
    <property type="match status" value="1"/>
</dbReference>
<keyword evidence="6" id="KW-0418">Kinase</keyword>
<evidence type="ECO:0000256" key="7">
    <source>
        <dbReference type="ARBA" id="ARBA00022840"/>
    </source>
</evidence>
<dbReference type="InterPro" id="IPR003661">
    <property type="entry name" value="HisK_dim/P_dom"/>
</dbReference>
<dbReference type="SMART" id="SM00448">
    <property type="entry name" value="REC"/>
    <property type="match status" value="1"/>
</dbReference>
<dbReference type="RefSeq" id="WP_111953980.1">
    <property type="nucleotide sequence ID" value="NZ_CP036313.1"/>
</dbReference>
<dbReference type="SUPFAM" id="SSF47384">
    <property type="entry name" value="Homodimeric domain of signal transducing histidine kinase"/>
    <property type="match status" value="1"/>
</dbReference>
<dbReference type="EMBL" id="CP036313">
    <property type="protein sequence ID" value="QBH12529.1"/>
    <property type="molecule type" value="Genomic_DNA"/>
</dbReference>
<keyword evidence="4" id="KW-0808">Transferase</keyword>
<dbReference type="InterPro" id="IPR011006">
    <property type="entry name" value="CheY-like_superfamily"/>
</dbReference>
<dbReference type="Gene3D" id="3.40.50.2300">
    <property type="match status" value="1"/>
</dbReference>
<reference evidence="14 17" key="2">
    <citation type="submission" date="2019-02" db="EMBL/GenBank/DDBJ databases">
        <title>Complete genome sequence of Desulfobacter hydrogenophilus AcRS1.</title>
        <authorList>
            <person name="Marietou A."/>
            <person name="Lund M.B."/>
            <person name="Marshall I.P.G."/>
            <person name="Schreiber L."/>
            <person name="Jorgensen B."/>
        </authorList>
    </citation>
    <scope>NUCLEOTIDE SEQUENCE [LARGE SCALE GENOMIC DNA]</scope>
    <source>
        <strain evidence="14 17">AcRS1</strain>
    </source>
</reference>
<dbReference type="InterPro" id="IPR004358">
    <property type="entry name" value="Sig_transdc_His_kin-like_C"/>
</dbReference>
<dbReference type="InterPro" id="IPR000700">
    <property type="entry name" value="PAS-assoc_C"/>
</dbReference>
<feature type="modified residue" description="4-aspartylphosphate" evidence="9">
    <location>
        <position position="734"/>
    </location>
</feature>
<evidence type="ECO:0000256" key="6">
    <source>
        <dbReference type="ARBA" id="ARBA00022777"/>
    </source>
</evidence>
<dbReference type="SUPFAM" id="SSF55874">
    <property type="entry name" value="ATPase domain of HSP90 chaperone/DNA topoisomerase II/histidine kinase"/>
    <property type="match status" value="1"/>
</dbReference>
<evidence type="ECO:0000313" key="17">
    <source>
        <dbReference type="Proteomes" id="UP000293902"/>
    </source>
</evidence>
<evidence type="ECO:0000313" key="14">
    <source>
        <dbReference type="EMBL" id="QBH12529.1"/>
    </source>
</evidence>
<dbReference type="Pfam" id="PF13426">
    <property type="entry name" value="PAS_9"/>
    <property type="match status" value="2"/>
</dbReference>
<dbReference type="GO" id="GO:0000155">
    <property type="term" value="F:phosphorelay sensor kinase activity"/>
    <property type="evidence" value="ECO:0007669"/>
    <property type="project" value="InterPro"/>
</dbReference>
<dbReference type="PROSITE" id="PS50109">
    <property type="entry name" value="HIS_KIN"/>
    <property type="match status" value="1"/>
</dbReference>
<protein>
    <recommendedName>
        <fullName evidence="2">histidine kinase</fullName>
        <ecNumber evidence="2">2.7.13.3</ecNumber>
    </recommendedName>
</protein>
<dbReference type="SUPFAM" id="SSF52172">
    <property type="entry name" value="CheY-like"/>
    <property type="match status" value="1"/>
</dbReference>
<reference evidence="15 16" key="1">
    <citation type="submission" date="2018-06" db="EMBL/GenBank/DDBJ databases">
        <title>Complete Genome Sequence of Desulfobacter hydrogenophilus (DSM3380).</title>
        <authorList>
            <person name="Marietou A."/>
            <person name="Schreiber L."/>
            <person name="Marshall I."/>
            <person name="Jorgensen B."/>
        </authorList>
    </citation>
    <scope>NUCLEOTIDE SEQUENCE [LARGE SCALE GENOMIC DNA]</scope>
    <source>
        <strain evidence="15 16">DSM 3380</strain>
    </source>
</reference>
<sequence length="809" mass="91319">MKPSYQDLEKKLEAVTQERDRLLSIINSNKTGKFQTKEKFNNNEQKFRSLFLNAPLSYQSLDENGNFIEVNEAWLKTMGYSIDEVIGHNFSEFLHPDWKDHFKENFPCFKAIGEILGVEFEMVKKNGDLILVSFHGKIGKNDNDIFQRTHCIFQDITQRKKLEYELKTHFRNLETIFDSAPFILAICDKDLCIHTINRKGTSLVKKAKKDLLGKFCGDVFHCRHSFNGCGCGKNIECPDCILRNSVLSTFETRNSCIEKETQMNLIIDGMETSFYFSISTALLTFDNEERVLLSMADITESKMNEQALLDSEKKYRSMMEALEDPTYICSQDMRIEYMNPAMINWIGEDATGRKCHEAIWGSQSRCPWCSYDRIMKGESTSKELQVPDSDEIYHVLSAPIHTTDSSISKFTSYRNVTEIKQLYSRLQQAQKMEAIGNLAGGIAHDFNNILFPIVGLSEMLIENFPSDSMEYEDLQEIHKAGIRGSELVNQILAFSRQTEDKLSPTRLQFIMKEVFKLIRASIPSNIEINQSLQPNCGLVLADSTQLHQIGMNLITNAYHAVQENGGKIDVEVREVEVKKGIGVLGLPPGKYATLTVTDNGVGIERDLLEKIFEPYFTTKKKGKGTGLGLSVVYGIVKKHKGEIKVMSEPGKRTSFQVYLPILSSSPLEKTEGICSRQPTGSEKILLVDDEPAIANLEKQMLEKLGYSVSKRVSSTDTLDAFRANPDAYDLIISDMSMPHLTGDQLALEILKIRPDIPIIICTGFSENISKEQALGIGIKGFLMKPVAKADMAIEIRRVLDDAKTPKTSD</sequence>
<dbReference type="PANTHER" id="PTHR43065:SF46">
    <property type="entry name" value="C4-DICARBOXYLATE TRANSPORT SENSOR PROTEIN DCTB"/>
    <property type="match status" value="1"/>
</dbReference>
<dbReference type="Gene3D" id="3.30.450.20">
    <property type="entry name" value="PAS domain"/>
    <property type="match status" value="3"/>
</dbReference>
<dbReference type="Pfam" id="PF02518">
    <property type="entry name" value="HATPase_c"/>
    <property type="match status" value="1"/>
</dbReference>
<dbReference type="CDD" id="cd00130">
    <property type="entry name" value="PAS"/>
    <property type="match status" value="1"/>
</dbReference>
<proteinExistence type="predicted"/>
<feature type="domain" description="Response regulatory" evidence="11">
    <location>
        <begin position="683"/>
        <end position="799"/>
    </location>
</feature>
<dbReference type="PROSITE" id="PS50113">
    <property type="entry name" value="PAC"/>
    <property type="match status" value="1"/>
</dbReference>
<feature type="domain" description="PAS" evidence="12">
    <location>
        <begin position="43"/>
        <end position="97"/>
    </location>
</feature>
<evidence type="ECO:0000259" key="10">
    <source>
        <dbReference type="PROSITE" id="PS50109"/>
    </source>
</evidence>
<evidence type="ECO:0000256" key="1">
    <source>
        <dbReference type="ARBA" id="ARBA00000085"/>
    </source>
</evidence>
<dbReference type="SMART" id="SM00387">
    <property type="entry name" value="HATPase_c"/>
    <property type="match status" value="1"/>
</dbReference>
<evidence type="ECO:0000259" key="11">
    <source>
        <dbReference type="PROSITE" id="PS50110"/>
    </source>
</evidence>
<evidence type="ECO:0000256" key="9">
    <source>
        <dbReference type="PROSITE-ProRule" id="PRU00169"/>
    </source>
</evidence>
<dbReference type="Pfam" id="PF00512">
    <property type="entry name" value="HisKA"/>
    <property type="match status" value="1"/>
</dbReference>